<comment type="subcellular location">
    <subcellularLocation>
        <location evidence="1">Cell membrane</location>
        <topology evidence="1">Multi-pass membrane protein</topology>
    </subcellularLocation>
</comment>
<evidence type="ECO:0000256" key="1">
    <source>
        <dbReference type="ARBA" id="ARBA00004651"/>
    </source>
</evidence>
<evidence type="ECO:0000256" key="7">
    <source>
        <dbReference type="ARBA" id="ARBA00023170"/>
    </source>
</evidence>
<feature type="transmembrane region" description="Helical" evidence="9">
    <location>
        <begin position="396"/>
        <end position="417"/>
    </location>
</feature>
<evidence type="ECO:0000256" key="6">
    <source>
        <dbReference type="ARBA" id="ARBA00023136"/>
    </source>
</evidence>
<evidence type="ECO:0000256" key="2">
    <source>
        <dbReference type="ARBA" id="ARBA00008685"/>
    </source>
</evidence>
<keyword evidence="12" id="KW-1185">Reference proteome</keyword>
<keyword evidence="7" id="KW-0675">Receptor</keyword>
<evidence type="ECO:0000256" key="4">
    <source>
        <dbReference type="ARBA" id="ARBA00022692"/>
    </source>
</evidence>
<dbReference type="EMBL" id="KK852566">
    <property type="protein sequence ID" value="KDR21233.1"/>
    <property type="molecule type" value="Genomic_DNA"/>
</dbReference>
<dbReference type="InParanoid" id="A0A067RDZ4"/>
<feature type="domain" description="Ionotropic glutamate receptor C-terminal" evidence="10">
    <location>
        <begin position="395"/>
        <end position="536"/>
    </location>
</feature>
<dbReference type="SUPFAM" id="SSF53850">
    <property type="entry name" value="Periplasmic binding protein-like II"/>
    <property type="match status" value="1"/>
</dbReference>
<dbReference type="PANTHER" id="PTHR42643">
    <property type="entry name" value="IONOTROPIC RECEPTOR 20A-RELATED"/>
    <property type="match status" value="1"/>
</dbReference>
<feature type="transmembrane region" description="Helical" evidence="9">
    <location>
        <begin position="660"/>
        <end position="681"/>
    </location>
</feature>
<dbReference type="Gene3D" id="1.10.287.70">
    <property type="match status" value="1"/>
</dbReference>
<keyword evidence="6 9" id="KW-0472">Membrane</keyword>
<evidence type="ECO:0000313" key="11">
    <source>
        <dbReference type="EMBL" id="KDR21233.1"/>
    </source>
</evidence>
<dbReference type="OMA" id="TSHAYCE"/>
<dbReference type="AlphaFoldDB" id="A0A067RDZ4"/>
<keyword evidence="4 9" id="KW-0812">Transmembrane</keyword>
<sequence>MGATLLIPNIARNMHVTTIIIFLECLGILQASFSTHDDALMTSKQRHILICLNEILQLHLTPRQTLLISLPSLPNNATVRKVTHKYPFGEDFDFHTVDAFLRKTSEDTGRSVQVSRPGAPEPETQHEDYFKFDSCVVFTGFEEKQDDEVSDSIIEQLNMLERRKTWNFKARFIVVASVAENVSLQRLGNRIFKVMWKKYSIMNVLLIITAINYKTDANLAPKSNNSQVELQLYTWLPYTSHAYCEDLKVALIDKWISKGEFVLKAQLFPEKVPKTFHGCKSKVTTFIYPPAVTKTPDLKYTGLELKYLTIVFKKLNLTVEYNEIPYIFKSHYQQFYYAISKLQPASLDMSVGILPFGGINVSAESTRSYFDFKLKWYVPCPEHASRWRSFYQFFSLNVWMCFCLFIVLAVITMWLLARYSTKFSIRESTNYMTIMNCAYNVWAITIGISAHKMPVSSSLRMFFVVWVWYSLALTTVYQAYFVGFIVNPGFEKSLSTLNDILESGIEYGFTNDMDNIQFSDPTYDIIKKNRTTCLSIFKCLERVIRHKNFSTIADDFHVQYVSTRLLFYNIHIPICSLPSDIMRYSISTYMAKGNPLLYKFNEILKYLIEAGLFDKWKRDFLSNTRLAGQRIDNDDTNFEEIFQNNFFGDNLSYSLVHLQVVFFILLFGHAFGILVLVGEILHYRMYGSMETASS</sequence>
<reference evidence="11 12" key="1">
    <citation type="journal article" date="2014" name="Nat. Commun.">
        <title>Molecular traces of alternative social organization in a termite genome.</title>
        <authorList>
            <person name="Terrapon N."/>
            <person name="Li C."/>
            <person name="Robertson H.M."/>
            <person name="Ji L."/>
            <person name="Meng X."/>
            <person name="Booth W."/>
            <person name="Chen Z."/>
            <person name="Childers C.P."/>
            <person name="Glastad K.M."/>
            <person name="Gokhale K."/>
            <person name="Gowin J."/>
            <person name="Gronenberg W."/>
            <person name="Hermansen R.A."/>
            <person name="Hu H."/>
            <person name="Hunt B.G."/>
            <person name="Huylmans A.K."/>
            <person name="Khalil S.M."/>
            <person name="Mitchell R.D."/>
            <person name="Munoz-Torres M.C."/>
            <person name="Mustard J.A."/>
            <person name="Pan H."/>
            <person name="Reese J.T."/>
            <person name="Scharf M.E."/>
            <person name="Sun F."/>
            <person name="Vogel H."/>
            <person name="Xiao J."/>
            <person name="Yang W."/>
            <person name="Yang Z."/>
            <person name="Yang Z."/>
            <person name="Zhou J."/>
            <person name="Zhu J."/>
            <person name="Brent C.S."/>
            <person name="Elsik C.G."/>
            <person name="Goodisman M.A."/>
            <person name="Liberles D.A."/>
            <person name="Roe R.M."/>
            <person name="Vargo E.L."/>
            <person name="Vilcinskas A."/>
            <person name="Wang J."/>
            <person name="Bornberg-Bauer E."/>
            <person name="Korb J."/>
            <person name="Zhang G."/>
            <person name="Liebig J."/>
        </authorList>
    </citation>
    <scope>NUCLEOTIDE SEQUENCE [LARGE SCALE GENOMIC DNA]</scope>
    <source>
        <tissue evidence="11">Whole organism</tissue>
    </source>
</reference>
<keyword evidence="3" id="KW-1003">Cell membrane</keyword>
<dbReference type="GO" id="GO:0050906">
    <property type="term" value="P:detection of stimulus involved in sensory perception"/>
    <property type="evidence" value="ECO:0007669"/>
    <property type="project" value="UniProtKB-ARBA"/>
</dbReference>
<comment type="similarity">
    <text evidence="2">Belongs to the glutamate-gated ion channel (TC 1.A.10.1) family.</text>
</comment>
<name>A0A067RDZ4_ZOONE</name>
<feature type="transmembrane region" description="Helical" evidence="9">
    <location>
        <begin position="462"/>
        <end position="486"/>
    </location>
</feature>
<accession>A0A067RDZ4</accession>
<dbReference type="InterPro" id="IPR001320">
    <property type="entry name" value="Iontro_rcpt_C"/>
</dbReference>
<protein>
    <recommendedName>
        <fullName evidence="10">Ionotropic glutamate receptor C-terminal domain-containing protein</fullName>
    </recommendedName>
</protein>
<dbReference type="GO" id="GO:0005886">
    <property type="term" value="C:plasma membrane"/>
    <property type="evidence" value="ECO:0007669"/>
    <property type="project" value="UniProtKB-SubCell"/>
</dbReference>
<feature type="transmembrane region" description="Helical" evidence="9">
    <location>
        <begin position="429"/>
        <end position="450"/>
    </location>
</feature>
<gene>
    <name evidence="11" type="ORF">L798_04023</name>
</gene>
<evidence type="ECO:0000256" key="3">
    <source>
        <dbReference type="ARBA" id="ARBA00022475"/>
    </source>
</evidence>
<evidence type="ECO:0000313" key="12">
    <source>
        <dbReference type="Proteomes" id="UP000027135"/>
    </source>
</evidence>
<dbReference type="PANTHER" id="PTHR42643:SF30">
    <property type="entry name" value="IONOTROPIC RECEPTOR 40A-RELATED"/>
    <property type="match status" value="1"/>
</dbReference>
<keyword evidence="8" id="KW-0325">Glycoprotein</keyword>
<dbReference type="InterPro" id="IPR052192">
    <property type="entry name" value="Insect_Ionotropic_Sensory_Rcpt"/>
</dbReference>
<evidence type="ECO:0000256" key="8">
    <source>
        <dbReference type="ARBA" id="ARBA00023180"/>
    </source>
</evidence>
<dbReference type="Pfam" id="PF00060">
    <property type="entry name" value="Lig_chan"/>
    <property type="match status" value="1"/>
</dbReference>
<evidence type="ECO:0000259" key="10">
    <source>
        <dbReference type="Pfam" id="PF00060"/>
    </source>
</evidence>
<organism evidence="11 12">
    <name type="scientific">Zootermopsis nevadensis</name>
    <name type="common">Dampwood termite</name>
    <dbReference type="NCBI Taxonomy" id="136037"/>
    <lineage>
        <taxon>Eukaryota</taxon>
        <taxon>Metazoa</taxon>
        <taxon>Ecdysozoa</taxon>
        <taxon>Arthropoda</taxon>
        <taxon>Hexapoda</taxon>
        <taxon>Insecta</taxon>
        <taxon>Pterygota</taxon>
        <taxon>Neoptera</taxon>
        <taxon>Polyneoptera</taxon>
        <taxon>Dictyoptera</taxon>
        <taxon>Blattodea</taxon>
        <taxon>Blattoidea</taxon>
        <taxon>Termitoidae</taxon>
        <taxon>Termopsidae</taxon>
        <taxon>Zootermopsis</taxon>
    </lineage>
</organism>
<dbReference type="GO" id="GO:0015276">
    <property type="term" value="F:ligand-gated monoatomic ion channel activity"/>
    <property type="evidence" value="ECO:0007669"/>
    <property type="project" value="InterPro"/>
</dbReference>
<keyword evidence="5 9" id="KW-1133">Transmembrane helix</keyword>
<dbReference type="Proteomes" id="UP000027135">
    <property type="component" value="Unassembled WGS sequence"/>
</dbReference>
<evidence type="ECO:0000256" key="9">
    <source>
        <dbReference type="SAM" id="Phobius"/>
    </source>
</evidence>
<dbReference type="eggNOG" id="KOG1052">
    <property type="taxonomic scope" value="Eukaryota"/>
</dbReference>
<proteinExistence type="inferred from homology"/>
<dbReference type="FunCoup" id="A0A067RDZ4">
    <property type="interactions" value="65"/>
</dbReference>
<evidence type="ECO:0000256" key="5">
    <source>
        <dbReference type="ARBA" id="ARBA00022989"/>
    </source>
</evidence>